<evidence type="ECO:0000259" key="1">
    <source>
        <dbReference type="PROSITE" id="PS51729"/>
    </source>
</evidence>
<name>A0A371B0W2_9BRAD</name>
<dbReference type="Proteomes" id="UP000263993">
    <property type="component" value="Unassembled WGS sequence"/>
</dbReference>
<dbReference type="InterPro" id="IPR031165">
    <property type="entry name" value="GNAT_YJDJ"/>
</dbReference>
<dbReference type="GO" id="GO:0016740">
    <property type="term" value="F:transferase activity"/>
    <property type="evidence" value="ECO:0007669"/>
    <property type="project" value="UniProtKB-KW"/>
</dbReference>
<accession>A0A371B0W2</accession>
<gene>
    <name evidence="2" type="ORF">DXH78_17835</name>
</gene>
<sequence length="91" mass="10101">MSNQVHDATERQRFELDIDGHIAFSTYRRDGDVITILHTEVPKELGGHGVGSALARGLLDLIRSNGLKVKPLCPFVKAYIDKHSEYADLLA</sequence>
<dbReference type="SUPFAM" id="SSF55729">
    <property type="entry name" value="Acyl-CoA N-acyltransferases (Nat)"/>
    <property type="match status" value="1"/>
</dbReference>
<dbReference type="PANTHER" id="PTHR31435:SF10">
    <property type="entry name" value="BSR4717 PROTEIN"/>
    <property type="match status" value="1"/>
</dbReference>
<organism evidence="2 3">
    <name type="scientific">Undibacter mobilis</name>
    <dbReference type="NCBI Taxonomy" id="2292256"/>
    <lineage>
        <taxon>Bacteria</taxon>
        <taxon>Pseudomonadati</taxon>
        <taxon>Pseudomonadota</taxon>
        <taxon>Alphaproteobacteria</taxon>
        <taxon>Hyphomicrobiales</taxon>
        <taxon>Nitrobacteraceae</taxon>
        <taxon>Undibacter</taxon>
    </lineage>
</organism>
<evidence type="ECO:0000313" key="3">
    <source>
        <dbReference type="Proteomes" id="UP000263993"/>
    </source>
</evidence>
<dbReference type="InterPro" id="IPR016181">
    <property type="entry name" value="Acyl_CoA_acyltransferase"/>
</dbReference>
<proteinExistence type="predicted"/>
<dbReference type="OrthoDB" id="9800945at2"/>
<dbReference type="PROSITE" id="PS51729">
    <property type="entry name" value="GNAT_YJDJ"/>
    <property type="match status" value="1"/>
</dbReference>
<keyword evidence="2" id="KW-0808">Transferase</keyword>
<dbReference type="InterPro" id="IPR045057">
    <property type="entry name" value="Gcn5-rel_NAT"/>
</dbReference>
<feature type="domain" description="N-acetyltransferase" evidence="1">
    <location>
        <begin position="6"/>
        <end position="91"/>
    </location>
</feature>
<reference evidence="3" key="1">
    <citation type="submission" date="2018-08" db="EMBL/GenBank/DDBJ databases">
        <authorList>
            <person name="Kim S.-J."/>
            <person name="Jung G.-Y."/>
        </authorList>
    </citation>
    <scope>NUCLEOTIDE SEQUENCE [LARGE SCALE GENOMIC DNA]</scope>
    <source>
        <strain evidence="3">GY_H</strain>
    </source>
</reference>
<dbReference type="PANTHER" id="PTHR31435">
    <property type="entry name" value="PROTEIN NATD1"/>
    <property type="match status" value="1"/>
</dbReference>
<dbReference type="AlphaFoldDB" id="A0A371B0W2"/>
<evidence type="ECO:0000313" key="2">
    <source>
        <dbReference type="EMBL" id="RDV01101.1"/>
    </source>
</evidence>
<dbReference type="EMBL" id="QRGO01000003">
    <property type="protein sequence ID" value="RDV01101.1"/>
    <property type="molecule type" value="Genomic_DNA"/>
</dbReference>
<protein>
    <submittedName>
        <fullName evidence="2">N-acetyltransferase</fullName>
    </submittedName>
</protein>
<dbReference type="Gene3D" id="3.40.630.30">
    <property type="match status" value="1"/>
</dbReference>
<dbReference type="Pfam" id="PF14542">
    <property type="entry name" value="Acetyltransf_CG"/>
    <property type="match status" value="1"/>
</dbReference>
<keyword evidence="3" id="KW-1185">Reference proteome</keyword>
<dbReference type="RefSeq" id="WP_115518617.1">
    <property type="nucleotide sequence ID" value="NZ_QRGO01000003.1"/>
</dbReference>
<comment type="caution">
    <text evidence="2">The sequence shown here is derived from an EMBL/GenBank/DDBJ whole genome shotgun (WGS) entry which is preliminary data.</text>
</comment>